<protein>
    <recommendedName>
        <fullName evidence="2">Helicase ATP-binding domain-containing protein</fullName>
    </recommendedName>
</protein>
<sequence length="282" mass="31893">MRKRLIEETLKRTKGEKSPHNWQLKIALDMLAGHDTLMIAGTGSGKTLPFVMPAFVLEKAIIWIIAPLNYIQGQQVKDFESMGLSAVYVNQETRWKEVKKQVVISSPEGFLDGDKLHGFLFSGELADYRHFVAVDEAHVIQTWGGDFQVAYERVGDLRAALHGVPFSAAIATVTEEIKNAIITSLHLGAYQPLRITNRGNFRPNIEHSVHRMTGGAVSYQEFTHLFPDPTKIKKTLIFVNSVEQAKYIVDELRQGLCGGRRVREEKPDNFLDPKREEDELLH</sequence>
<proteinExistence type="inferred from homology"/>
<evidence type="ECO:0000313" key="4">
    <source>
        <dbReference type="Proteomes" id="UP000663850"/>
    </source>
</evidence>
<dbReference type="GO" id="GO:0005524">
    <property type="term" value="F:ATP binding"/>
    <property type="evidence" value="ECO:0007669"/>
    <property type="project" value="InterPro"/>
</dbReference>
<dbReference type="GO" id="GO:0005737">
    <property type="term" value="C:cytoplasm"/>
    <property type="evidence" value="ECO:0007669"/>
    <property type="project" value="TreeGrafter"/>
</dbReference>
<evidence type="ECO:0000256" key="1">
    <source>
        <dbReference type="ARBA" id="ARBA00005446"/>
    </source>
</evidence>
<dbReference type="GO" id="GO:0000724">
    <property type="term" value="P:double-strand break repair via homologous recombination"/>
    <property type="evidence" value="ECO:0007669"/>
    <property type="project" value="TreeGrafter"/>
</dbReference>
<name>A0A8H3GF64_9AGAM</name>
<evidence type="ECO:0000313" key="3">
    <source>
        <dbReference type="EMBL" id="CAE6447737.1"/>
    </source>
</evidence>
<dbReference type="GO" id="GO:0003676">
    <property type="term" value="F:nucleic acid binding"/>
    <property type="evidence" value="ECO:0007669"/>
    <property type="project" value="InterPro"/>
</dbReference>
<dbReference type="Pfam" id="PF00270">
    <property type="entry name" value="DEAD"/>
    <property type="match status" value="1"/>
</dbReference>
<dbReference type="SMART" id="SM00487">
    <property type="entry name" value="DEXDc"/>
    <property type="match status" value="1"/>
</dbReference>
<dbReference type="InterPro" id="IPR027417">
    <property type="entry name" value="P-loop_NTPase"/>
</dbReference>
<dbReference type="PANTHER" id="PTHR13710:SF120">
    <property type="entry name" value="BIFUNCTIONAL 3'-5' EXONUCLEASE_ATP-DEPENDENT HELICASE WRN"/>
    <property type="match status" value="1"/>
</dbReference>
<accession>A0A8H3GF64</accession>
<dbReference type="PANTHER" id="PTHR13710">
    <property type="entry name" value="DNA HELICASE RECQ FAMILY MEMBER"/>
    <property type="match status" value="1"/>
</dbReference>
<comment type="similarity">
    <text evidence="1">Belongs to the helicase family. RecQ subfamily.</text>
</comment>
<feature type="domain" description="Helicase ATP-binding" evidence="2">
    <location>
        <begin position="27"/>
        <end position="191"/>
    </location>
</feature>
<reference evidence="3" key="1">
    <citation type="submission" date="2021-01" db="EMBL/GenBank/DDBJ databases">
        <authorList>
            <person name="Kaushik A."/>
        </authorList>
    </citation>
    <scope>NUCLEOTIDE SEQUENCE</scope>
    <source>
        <strain evidence="3">Type strain: AG8-Rh-89/</strain>
    </source>
</reference>
<dbReference type="AlphaFoldDB" id="A0A8H3GF64"/>
<organism evidence="3 4">
    <name type="scientific">Rhizoctonia solani</name>
    <dbReference type="NCBI Taxonomy" id="456999"/>
    <lineage>
        <taxon>Eukaryota</taxon>
        <taxon>Fungi</taxon>
        <taxon>Dikarya</taxon>
        <taxon>Basidiomycota</taxon>
        <taxon>Agaricomycotina</taxon>
        <taxon>Agaricomycetes</taxon>
        <taxon>Cantharellales</taxon>
        <taxon>Ceratobasidiaceae</taxon>
        <taxon>Rhizoctonia</taxon>
    </lineage>
</organism>
<dbReference type="InterPro" id="IPR011545">
    <property type="entry name" value="DEAD/DEAH_box_helicase_dom"/>
</dbReference>
<dbReference type="SUPFAM" id="SSF52540">
    <property type="entry name" value="P-loop containing nucleoside triphosphate hydrolases"/>
    <property type="match status" value="1"/>
</dbReference>
<dbReference type="GO" id="GO:0043138">
    <property type="term" value="F:3'-5' DNA helicase activity"/>
    <property type="evidence" value="ECO:0007669"/>
    <property type="project" value="TreeGrafter"/>
</dbReference>
<evidence type="ECO:0000259" key="2">
    <source>
        <dbReference type="PROSITE" id="PS51192"/>
    </source>
</evidence>
<dbReference type="EMBL" id="CAJMWZ010002038">
    <property type="protein sequence ID" value="CAE6447737.1"/>
    <property type="molecule type" value="Genomic_DNA"/>
</dbReference>
<dbReference type="GO" id="GO:0005694">
    <property type="term" value="C:chromosome"/>
    <property type="evidence" value="ECO:0007669"/>
    <property type="project" value="TreeGrafter"/>
</dbReference>
<dbReference type="InterPro" id="IPR014001">
    <property type="entry name" value="Helicase_ATP-bd"/>
</dbReference>
<comment type="caution">
    <text evidence="3">The sequence shown here is derived from an EMBL/GenBank/DDBJ whole genome shotgun (WGS) entry which is preliminary data.</text>
</comment>
<dbReference type="GO" id="GO:0009378">
    <property type="term" value="F:four-way junction helicase activity"/>
    <property type="evidence" value="ECO:0007669"/>
    <property type="project" value="TreeGrafter"/>
</dbReference>
<dbReference type="GO" id="GO:0005634">
    <property type="term" value="C:nucleus"/>
    <property type="evidence" value="ECO:0007669"/>
    <property type="project" value="TreeGrafter"/>
</dbReference>
<dbReference type="Gene3D" id="3.40.50.300">
    <property type="entry name" value="P-loop containing nucleotide triphosphate hydrolases"/>
    <property type="match status" value="1"/>
</dbReference>
<dbReference type="Proteomes" id="UP000663850">
    <property type="component" value="Unassembled WGS sequence"/>
</dbReference>
<gene>
    <name evidence="3" type="ORF">RDB_LOCUS37657</name>
</gene>
<dbReference type="PROSITE" id="PS51192">
    <property type="entry name" value="HELICASE_ATP_BIND_1"/>
    <property type="match status" value="1"/>
</dbReference>